<dbReference type="HOGENOM" id="CLU_2978265_0_0_6"/>
<name>A0A077PX72_XENBV</name>
<comment type="caution">
    <text evidence="1">The sequence shown here is derived from an EMBL/GenBank/DDBJ whole genome shotgun (WGS) entry which is preliminary data.</text>
</comment>
<sequence length="58" mass="7317">MRCTHCNKELEFEEAYYYENSCEQCERNFELAQSKNSRIKLIRMRFKLYLRKIINRFK</sequence>
<dbReference type="EMBL" id="CBSZ010000213">
    <property type="protein sequence ID" value="CDH24479.1"/>
    <property type="molecule type" value="Genomic_DNA"/>
</dbReference>
<accession>A0A077PX72</accession>
<dbReference type="AlphaFoldDB" id="A0A077PX72"/>
<protein>
    <submittedName>
        <fullName evidence="1">Uncharacterized protein</fullName>
    </submittedName>
</protein>
<dbReference type="Proteomes" id="UP000028493">
    <property type="component" value="Unassembled WGS sequence"/>
</dbReference>
<reference evidence="1" key="1">
    <citation type="submission" date="2013-07" db="EMBL/GenBank/DDBJ databases">
        <title>Sub-species coevolution in mutualistic symbiosis.</title>
        <authorList>
            <person name="Murfin K."/>
            <person name="Klassen J."/>
            <person name="Lee M."/>
            <person name="Forst S."/>
            <person name="Stock P."/>
            <person name="Goodrich-Blair H."/>
        </authorList>
    </citation>
    <scope>NUCLEOTIDE SEQUENCE [LARGE SCALE GENOMIC DNA]</scope>
    <source>
        <strain evidence="1">Kraussei Becker Underwood</strain>
    </source>
</reference>
<organism evidence="1">
    <name type="scientific">Xenorhabdus bovienii str. kraussei Becker Underwood</name>
    <dbReference type="NCBI Taxonomy" id="1398204"/>
    <lineage>
        <taxon>Bacteria</taxon>
        <taxon>Pseudomonadati</taxon>
        <taxon>Pseudomonadota</taxon>
        <taxon>Gammaproteobacteria</taxon>
        <taxon>Enterobacterales</taxon>
        <taxon>Morganellaceae</taxon>
        <taxon>Xenorhabdus</taxon>
    </lineage>
</organism>
<gene>
    <name evidence="1" type="ORF">XBKB1_2900001</name>
</gene>
<proteinExistence type="predicted"/>
<evidence type="ECO:0000313" key="1">
    <source>
        <dbReference type="EMBL" id="CDH24479.1"/>
    </source>
</evidence>